<protein>
    <submittedName>
        <fullName evidence="1">Nicotinic acid mononucleotide adenyltransferase</fullName>
    </submittedName>
</protein>
<keyword evidence="1" id="KW-0808">Transferase</keyword>
<proteinExistence type="predicted"/>
<name>L7W941_NONDD</name>
<dbReference type="KEGG" id="ndo:DDD_1189"/>
<evidence type="ECO:0000313" key="2">
    <source>
        <dbReference type="Proteomes" id="UP000011173"/>
    </source>
</evidence>
<dbReference type="Proteomes" id="UP000011173">
    <property type="component" value="Chromosome"/>
</dbReference>
<dbReference type="EMBL" id="CP001397">
    <property type="protein sequence ID" value="AGC76316.1"/>
    <property type="molecule type" value="Genomic_DNA"/>
</dbReference>
<dbReference type="eggNOG" id="COG2849">
    <property type="taxonomic scope" value="Bacteria"/>
</dbReference>
<organism evidence="1 2">
    <name type="scientific">Nonlabens dokdonensis (strain DSM 17205 / KCTC 12402 / DSW-6)</name>
    <name type="common">Donghaeana dokdonensis</name>
    <dbReference type="NCBI Taxonomy" id="592029"/>
    <lineage>
        <taxon>Bacteria</taxon>
        <taxon>Pseudomonadati</taxon>
        <taxon>Bacteroidota</taxon>
        <taxon>Flavobacteriia</taxon>
        <taxon>Flavobacteriales</taxon>
        <taxon>Flavobacteriaceae</taxon>
        <taxon>Nonlabens</taxon>
    </lineage>
</organism>
<dbReference type="HOGENOM" id="CLU_2069951_0_0_10"/>
<dbReference type="PATRIC" id="fig|592029.3.peg.1179"/>
<dbReference type="Gene3D" id="2.20.110.10">
    <property type="entry name" value="Histone H3 K4-specific methyltransferase SET7/9 N-terminal domain"/>
    <property type="match status" value="1"/>
</dbReference>
<dbReference type="SUPFAM" id="SSF82185">
    <property type="entry name" value="Histone H3 K4-specific methyltransferase SET7/9 N-terminal domain"/>
    <property type="match status" value="1"/>
</dbReference>
<dbReference type="AlphaFoldDB" id="L7W941"/>
<reference evidence="1 2" key="1">
    <citation type="journal article" date="2013" name="Genome Biol. Evol.">
        <title>Genomic makeup of the marine flavobacterium Nonlabens (Donghaeana) dokdonensis DSW-6 and identification of a novel class of rhodopsins.</title>
        <authorList>
            <person name="Kwon S.K."/>
            <person name="Kim B.K."/>
            <person name="Song J.Y."/>
            <person name="Kwak M.J."/>
            <person name="Lee C.H."/>
            <person name="Yoon J.H."/>
            <person name="Oh T.K."/>
            <person name="Kim J.F."/>
        </authorList>
    </citation>
    <scope>NUCLEOTIDE SEQUENCE [LARGE SCALE GENOMIC DNA]</scope>
    <source>
        <strain evidence="2">DSM 17205 / KCTC 12402 / DSW-6</strain>
    </source>
</reference>
<dbReference type="GO" id="GO:0016740">
    <property type="term" value="F:transferase activity"/>
    <property type="evidence" value="ECO:0007669"/>
    <property type="project" value="UniProtKB-KW"/>
</dbReference>
<sequence>MMKKLLIITVMMLGVIGMAQEVKPTFEKMEDGLVKATYYHENGAVAQVGTFLNNERHGEWISYSAEGQKTAKAEYKNNRKAGKWFFWNNDQLTEVDYRENAIVAVNTWVSKEPVATNRP</sequence>
<gene>
    <name evidence="1" type="ordered locus">DDD_1189</name>
</gene>
<dbReference type="STRING" id="592029.DDD_1189"/>
<evidence type="ECO:0000313" key="1">
    <source>
        <dbReference type="EMBL" id="AGC76316.1"/>
    </source>
</evidence>
<accession>L7W941</accession>